<evidence type="ECO:0000256" key="1">
    <source>
        <dbReference type="ARBA" id="ARBA00006484"/>
    </source>
</evidence>
<gene>
    <name evidence="2" type="ORF">HMPREF3225_00037</name>
</gene>
<dbReference type="PANTHER" id="PTHR42879:SF2">
    <property type="entry name" value="3-OXOACYL-[ACYL-CARRIER-PROTEIN] REDUCTASE FABG"/>
    <property type="match status" value="1"/>
</dbReference>
<name>A0ABD4EJ93_STALU</name>
<evidence type="ECO:0000313" key="2">
    <source>
        <dbReference type="EMBL" id="KXA40520.1"/>
    </source>
</evidence>
<evidence type="ECO:0000313" key="3">
    <source>
        <dbReference type="Proteomes" id="UP000070063"/>
    </source>
</evidence>
<sequence length="95" mass="10148">MSKTAVVTGSAGGLGKGIAERLANDGFNVVIQDINGDVLLKTEEEFKGKGYNVVAFRSDVSVKKEQQELVRFAVAEFGQLDVFVNNAGVDAVSHF</sequence>
<dbReference type="Pfam" id="PF00106">
    <property type="entry name" value="adh_short"/>
    <property type="match status" value="1"/>
</dbReference>
<organism evidence="2 3">
    <name type="scientific">Staphylococcus lugdunensis</name>
    <dbReference type="NCBI Taxonomy" id="28035"/>
    <lineage>
        <taxon>Bacteria</taxon>
        <taxon>Bacillati</taxon>
        <taxon>Bacillota</taxon>
        <taxon>Bacilli</taxon>
        <taxon>Bacillales</taxon>
        <taxon>Staphylococcaceae</taxon>
        <taxon>Staphylococcus</taxon>
    </lineage>
</organism>
<reference evidence="2 3" key="1">
    <citation type="submission" date="2016-01" db="EMBL/GenBank/DDBJ databases">
        <authorList>
            <person name="Mitreva M."/>
            <person name="Pepin K.H."/>
            <person name="Mihindukulasuriya K.A."/>
            <person name="Fulton R."/>
            <person name="Fronick C."/>
            <person name="O'Laughlin M."/>
            <person name="Miner T."/>
            <person name="Herter B."/>
            <person name="Rosa B.A."/>
            <person name="Cordes M."/>
            <person name="Tomlinson C."/>
            <person name="Wollam A."/>
            <person name="Palsikar V.B."/>
            <person name="Mardis E.R."/>
            <person name="Wilson R.K."/>
        </authorList>
    </citation>
    <scope>NUCLEOTIDE SEQUENCE [LARGE SCALE GENOMIC DNA]</scope>
    <source>
        <strain evidence="2 3">MJR7738</strain>
    </source>
</reference>
<protein>
    <submittedName>
        <fullName evidence="2">3-oxoacyl-[acyl-carrier-protein] reductase domain protein</fullName>
    </submittedName>
</protein>
<dbReference type="PANTHER" id="PTHR42879">
    <property type="entry name" value="3-OXOACYL-(ACYL-CARRIER-PROTEIN) REDUCTASE"/>
    <property type="match status" value="1"/>
</dbReference>
<dbReference type="Proteomes" id="UP000070063">
    <property type="component" value="Unassembled WGS sequence"/>
</dbReference>
<dbReference type="Gene3D" id="3.40.50.720">
    <property type="entry name" value="NAD(P)-binding Rossmann-like Domain"/>
    <property type="match status" value="1"/>
</dbReference>
<dbReference type="InterPro" id="IPR036291">
    <property type="entry name" value="NAD(P)-bd_dom_sf"/>
</dbReference>
<dbReference type="SUPFAM" id="SSF51735">
    <property type="entry name" value="NAD(P)-binding Rossmann-fold domains"/>
    <property type="match status" value="1"/>
</dbReference>
<comment type="similarity">
    <text evidence="1">Belongs to the short-chain dehydrogenases/reductases (SDR) family.</text>
</comment>
<proteinExistence type="inferred from homology"/>
<dbReference type="EMBL" id="LRQI01000003">
    <property type="protein sequence ID" value="KXA40520.1"/>
    <property type="molecule type" value="Genomic_DNA"/>
</dbReference>
<comment type="caution">
    <text evidence="2">The sequence shown here is derived from an EMBL/GenBank/DDBJ whole genome shotgun (WGS) entry which is preliminary data.</text>
</comment>
<accession>A0ABD4EJ93</accession>
<dbReference type="PRINTS" id="PR00081">
    <property type="entry name" value="GDHRDH"/>
</dbReference>
<dbReference type="AlphaFoldDB" id="A0ABD4EJ93"/>
<dbReference type="InterPro" id="IPR050259">
    <property type="entry name" value="SDR"/>
</dbReference>
<dbReference type="InterPro" id="IPR002347">
    <property type="entry name" value="SDR_fam"/>
</dbReference>